<dbReference type="AlphaFoldDB" id="A0A545AG98"/>
<dbReference type="EMBL" id="VIRS01000042">
    <property type="protein sequence ID" value="TQS40358.1"/>
    <property type="molecule type" value="Genomic_DNA"/>
</dbReference>
<dbReference type="OrthoDB" id="3366099at2"/>
<dbReference type="InParanoid" id="A0A545AG98"/>
<evidence type="ECO:0000313" key="2">
    <source>
        <dbReference type="Proteomes" id="UP000317982"/>
    </source>
</evidence>
<comment type="caution">
    <text evidence="1">The sequence shown here is derived from an EMBL/GenBank/DDBJ whole genome shotgun (WGS) entry which is preliminary data.</text>
</comment>
<evidence type="ECO:0000313" key="1">
    <source>
        <dbReference type="EMBL" id="TQS40358.1"/>
    </source>
</evidence>
<keyword evidence="2" id="KW-1185">Reference proteome</keyword>
<dbReference type="Proteomes" id="UP000317982">
    <property type="component" value="Unassembled WGS sequence"/>
</dbReference>
<gene>
    <name evidence="1" type="ORF">FL583_35080</name>
</gene>
<name>A0A545AG98_9ACTN</name>
<reference evidence="1 2" key="1">
    <citation type="submission" date="2019-07" db="EMBL/GenBank/DDBJ databases">
        <title>Cryptosporangium phraense sp. nov., isolated from plant litter.</title>
        <authorList>
            <person name="Suriyachadkun C."/>
        </authorList>
    </citation>
    <scope>NUCLEOTIDE SEQUENCE [LARGE SCALE GENOMIC DNA]</scope>
    <source>
        <strain evidence="1 2">A-T 5661</strain>
    </source>
</reference>
<accession>A0A545AG98</accession>
<protein>
    <submittedName>
        <fullName evidence="1">Uncharacterized protein</fullName>
    </submittedName>
</protein>
<dbReference type="RefSeq" id="WP_142709202.1">
    <property type="nucleotide sequence ID" value="NZ_VIRS01000042.1"/>
</dbReference>
<proteinExistence type="predicted"/>
<organism evidence="1 2">
    <name type="scientific">Cryptosporangium phraense</name>
    <dbReference type="NCBI Taxonomy" id="2593070"/>
    <lineage>
        <taxon>Bacteria</taxon>
        <taxon>Bacillati</taxon>
        <taxon>Actinomycetota</taxon>
        <taxon>Actinomycetes</taxon>
        <taxon>Cryptosporangiales</taxon>
        <taxon>Cryptosporangiaceae</taxon>
        <taxon>Cryptosporangium</taxon>
    </lineage>
</organism>
<sequence>MTDAGGASMGDLTMMTAEQLTDLCRGIRRRGAASGPPPGSPEVDGALVDRLEADVREYRSAYYHKPVPQLPPEPLRELLPLMGWLVYEASLDRLWDVKPRSGVSPDGEDDESMAAATLVRRLANLARMLVWPEYAPRALGAIRAQALVESKRDDEAGYDAAWIYHREAEQKYRIYLDTLGQGRERARAVLDLDEVRLQLDLAATGTACRTAERVIGRWDQDFEPLYGSRSKDEQARWTQKMFDQLIDGFETGRRAVAAGERIREEHGLAHQVSEKRLILVTGLRNPAIMTCRALLLAYSLCPAMDDAGRTPVGAQTWADYQAELLGQFNEPFTALCRPVQKPDGADWPLNKDHRRSLVQLCLYLGLVTPRHELPCPVVVDDSLTLHVLDDDAVEAMSAWLAAEVDGGQRGDANTIGTASMPAFVKAVEACRHDPGAASDYRKWRLRWPQLDRYAAEPGRAERITEILRETA</sequence>